<dbReference type="Proteomes" id="UP000814128">
    <property type="component" value="Unassembled WGS sequence"/>
</dbReference>
<accession>A0ACB8QWW1</accession>
<comment type="caution">
    <text evidence="1">The sequence shown here is derived from an EMBL/GenBank/DDBJ whole genome shotgun (WGS) entry which is preliminary data.</text>
</comment>
<dbReference type="EMBL" id="MU273479">
    <property type="protein sequence ID" value="KAI0035811.1"/>
    <property type="molecule type" value="Genomic_DNA"/>
</dbReference>
<evidence type="ECO:0000313" key="2">
    <source>
        <dbReference type="Proteomes" id="UP000814128"/>
    </source>
</evidence>
<protein>
    <submittedName>
        <fullName evidence="1">Alcohol dehydrogenase</fullName>
    </submittedName>
</protein>
<keyword evidence="2" id="KW-1185">Reference proteome</keyword>
<reference evidence="1" key="1">
    <citation type="submission" date="2021-02" db="EMBL/GenBank/DDBJ databases">
        <authorList>
            <consortium name="DOE Joint Genome Institute"/>
            <person name="Ahrendt S."/>
            <person name="Looney B.P."/>
            <person name="Miyauchi S."/>
            <person name="Morin E."/>
            <person name="Drula E."/>
            <person name="Courty P.E."/>
            <person name="Chicoki N."/>
            <person name="Fauchery L."/>
            <person name="Kohler A."/>
            <person name="Kuo A."/>
            <person name="Labutti K."/>
            <person name="Pangilinan J."/>
            <person name="Lipzen A."/>
            <person name="Riley R."/>
            <person name="Andreopoulos W."/>
            <person name="He G."/>
            <person name="Johnson J."/>
            <person name="Barry K.W."/>
            <person name="Grigoriev I.V."/>
            <person name="Nagy L."/>
            <person name="Hibbett D."/>
            <person name="Henrissat B."/>
            <person name="Matheny P.B."/>
            <person name="Labbe J."/>
            <person name="Martin F."/>
        </authorList>
    </citation>
    <scope>NUCLEOTIDE SEQUENCE</scope>
    <source>
        <strain evidence="1">EC-137</strain>
    </source>
</reference>
<name>A0ACB8QWW1_9AGAM</name>
<organism evidence="1 2">
    <name type="scientific">Vararia minispora EC-137</name>
    <dbReference type="NCBI Taxonomy" id="1314806"/>
    <lineage>
        <taxon>Eukaryota</taxon>
        <taxon>Fungi</taxon>
        <taxon>Dikarya</taxon>
        <taxon>Basidiomycota</taxon>
        <taxon>Agaricomycotina</taxon>
        <taxon>Agaricomycetes</taxon>
        <taxon>Russulales</taxon>
        <taxon>Lachnocladiaceae</taxon>
        <taxon>Vararia</taxon>
    </lineage>
</organism>
<proteinExistence type="predicted"/>
<sequence>MKYDDTPTVDLDEEPLYGSILVKTLALSIDPYMRIQMRDSNIKTYVPPFIVGEPMAGHGIGVVVRSEHPDFAAGDRVTSGLFPHQEYFVDDLKREYFPTKKVPSDSAIAPSLYLGILGITGATAYTSWKEYARPRKGQTAFVTSAAGGVGSVIVQLAKMDGMKVIASSGSDEKAEFVKELGADISFNYRTTSTEEILQREGPIDLYYDNVGEETLDLALKYASTHANFIMSGMISSYNKPDKSYAFKARTIANMFEIIAKEIRLQGFLFTSLIGRWEMQFFEEIPALIKHGKLKTLEDRSYGLQNIGDALLAVNMGENFGKKVVIVTEE</sequence>
<evidence type="ECO:0000313" key="1">
    <source>
        <dbReference type="EMBL" id="KAI0035811.1"/>
    </source>
</evidence>
<reference evidence="1" key="2">
    <citation type="journal article" date="2022" name="New Phytol.">
        <title>Evolutionary transition to the ectomycorrhizal habit in the genomes of a hyperdiverse lineage of mushroom-forming fungi.</title>
        <authorList>
            <person name="Looney B."/>
            <person name="Miyauchi S."/>
            <person name="Morin E."/>
            <person name="Drula E."/>
            <person name="Courty P.E."/>
            <person name="Kohler A."/>
            <person name="Kuo A."/>
            <person name="LaButti K."/>
            <person name="Pangilinan J."/>
            <person name="Lipzen A."/>
            <person name="Riley R."/>
            <person name="Andreopoulos W."/>
            <person name="He G."/>
            <person name="Johnson J."/>
            <person name="Nolan M."/>
            <person name="Tritt A."/>
            <person name="Barry K.W."/>
            <person name="Grigoriev I.V."/>
            <person name="Nagy L.G."/>
            <person name="Hibbett D."/>
            <person name="Henrissat B."/>
            <person name="Matheny P.B."/>
            <person name="Labbe J."/>
            <person name="Martin F.M."/>
        </authorList>
    </citation>
    <scope>NUCLEOTIDE SEQUENCE</scope>
    <source>
        <strain evidence="1">EC-137</strain>
    </source>
</reference>
<gene>
    <name evidence="1" type="ORF">K488DRAFT_82703</name>
</gene>